<gene>
    <name evidence="1" type="ORF">BDY19DRAFT_95016</name>
</gene>
<accession>A0ACB8U6M6</accession>
<comment type="caution">
    <text evidence="1">The sequence shown here is derived from an EMBL/GenBank/DDBJ whole genome shotgun (WGS) entry which is preliminary data.</text>
</comment>
<sequence>MTSVAATIPPELLKKIIDFVGNEILLSGYDGGHMDYAARRAEMQHLSVCSLTCVYWARITRRKMFSTIVLRSLQDIRDLNALFSTSSAVLDIRRIPSLLDCLVRWVVDYQLGEYLWFLKLQPLLRIQEEYRLYASSDSNIALSQPSLDIHVSDRRPPSTNKTHFRYQSARHPLFYAMPRPIPLLRFRSGIIRLFLEDIHFANLRELRNLVGDFNLDRWDTKQIFCRRITWGDSTRLQPSSFASLSTSVESRFSYNSGPSVIAYQCTDNVLATLNCSTKALAGAFRWVSQLCIQDYDHLLDIVQGLYDNINVDGRNNIFGRCEVIFVGKRHYKKPGERHWMLGLNTDENEDATTAEFDFSIQALPSEGQFYPTTIGVEKIHFAAISHPIDERGQERADIHKVRIDLQHRPTPFGSPVEVAKWYDWDTLIKALRQFPMLSRITIWCQERDFLVTFATQLMETLLAAEDILTLAYGPSINFRHQTTHLRDL</sequence>
<reference evidence="1" key="1">
    <citation type="journal article" date="2021" name="Environ. Microbiol.">
        <title>Gene family expansions and transcriptome signatures uncover fungal adaptations to wood decay.</title>
        <authorList>
            <person name="Hage H."/>
            <person name="Miyauchi S."/>
            <person name="Viragh M."/>
            <person name="Drula E."/>
            <person name="Min B."/>
            <person name="Chaduli D."/>
            <person name="Navarro D."/>
            <person name="Favel A."/>
            <person name="Norest M."/>
            <person name="Lesage-Meessen L."/>
            <person name="Balint B."/>
            <person name="Merenyi Z."/>
            <person name="de Eugenio L."/>
            <person name="Morin E."/>
            <person name="Martinez A.T."/>
            <person name="Baldrian P."/>
            <person name="Stursova M."/>
            <person name="Martinez M.J."/>
            <person name="Novotny C."/>
            <person name="Magnuson J.K."/>
            <person name="Spatafora J.W."/>
            <person name="Maurice S."/>
            <person name="Pangilinan J."/>
            <person name="Andreopoulos W."/>
            <person name="LaButti K."/>
            <person name="Hundley H."/>
            <person name="Na H."/>
            <person name="Kuo A."/>
            <person name="Barry K."/>
            <person name="Lipzen A."/>
            <person name="Henrissat B."/>
            <person name="Riley R."/>
            <person name="Ahrendt S."/>
            <person name="Nagy L.G."/>
            <person name="Grigoriev I.V."/>
            <person name="Martin F."/>
            <person name="Rosso M.N."/>
        </authorList>
    </citation>
    <scope>NUCLEOTIDE SEQUENCE</scope>
    <source>
        <strain evidence="1">CBS 384.51</strain>
    </source>
</reference>
<protein>
    <submittedName>
        <fullName evidence="1">Uncharacterized protein</fullName>
    </submittedName>
</protein>
<dbReference type="EMBL" id="MU274909">
    <property type="protein sequence ID" value="KAI0089973.1"/>
    <property type="molecule type" value="Genomic_DNA"/>
</dbReference>
<evidence type="ECO:0000313" key="2">
    <source>
        <dbReference type="Proteomes" id="UP001055072"/>
    </source>
</evidence>
<proteinExistence type="predicted"/>
<keyword evidence="2" id="KW-1185">Reference proteome</keyword>
<dbReference type="Proteomes" id="UP001055072">
    <property type="component" value="Unassembled WGS sequence"/>
</dbReference>
<name>A0ACB8U6M6_9APHY</name>
<organism evidence="1 2">
    <name type="scientific">Irpex rosettiformis</name>
    <dbReference type="NCBI Taxonomy" id="378272"/>
    <lineage>
        <taxon>Eukaryota</taxon>
        <taxon>Fungi</taxon>
        <taxon>Dikarya</taxon>
        <taxon>Basidiomycota</taxon>
        <taxon>Agaricomycotina</taxon>
        <taxon>Agaricomycetes</taxon>
        <taxon>Polyporales</taxon>
        <taxon>Irpicaceae</taxon>
        <taxon>Irpex</taxon>
    </lineage>
</organism>
<evidence type="ECO:0000313" key="1">
    <source>
        <dbReference type="EMBL" id="KAI0089973.1"/>
    </source>
</evidence>